<evidence type="ECO:0000256" key="1">
    <source>
        <dbReference type="SAM" id="MobiDB-lite"/>
    </source>
</evidence>
<gene>
    <name evidence="2" type="ORF">B0H17DRAFT_957174</name>
</gene>
<proteinExistence type="predicted"/>
<feature type="non-terminal residue" evidence="2">
    <location>
        <position position="1"/>
    </location>
</feature>
<organism evidence="2 3">
    <name type="scientific">Mycena rosella</name>
    <name type="common">Pink bonnet</name>
    <name type="synonym">Agaricus rosellus</name>
    <dbReference type="NCBI Taxonomy" id="1033263"/>
    <lineage>
        <taxon>Eukaryota</taxon>
        <taxon>Fungi</taxon>
        <taxon>Dikarya</taxon>
        <taxon>Basidiomycota</taxon>
        <taxon>Agaricomycotina</taxon>
        <taxon>Agaricomycetes</taxon>
        <taxon>Agaricomycetidae</taxon>
        <taxon>Agaricales</taxon>
        <taxon>Marasmiineae</taxon>
        <taxon>Mycenaceae</taxon>
        <taxon>Mycena</taxon>
    </lineage>
</organism>
<feature type="region of interest" description="Disordered" evidence="1">
    <location>
        <begin position="64"/>
        <end position="83"/>
    </location>
</feature>
<protein>
    <submittedName>
        <fullName evidence="2">Uncharacterized protein</fullName>
    </submittedName>
</protein>
<accession>A0AAD7G0Q9</accession>
<feature type="compositionally biased region" description="Polar residues" evidence="1">
    <location>
        <begin position="74"/>
        <end position="83"/>
    </location>
</feature>
<comment type="caution">
    <text evidence="2">The sequence shown here is derived from an EMBL/GenBank/DDBJ whole genome shotgun (WGS) entry which is preliminary data.</text>
</comment>
<dbReference type="Proteomes" id="UP001221757">
    <property type="component" value="Unassembled WGS sequence"/>
</dbReference>
<keyword evidence="3" id="KW-1185">Reference proteome</keyword>
<dbReference type="AlphaFoldDB" id="A0AAD7G0Q9"/>
<dbReference type="EMBL" id="JARKIE010000329">
    <property type="protein sequence ID" value="KAJ7653829.1"/>
    <property type="molecule type" value="Genomic_DNA"/>
</dbReference>
<sequence length="83" mass="9236">NSLRAKPLYNEILKYAVNILISNNFKLRVLLLPGKKNVVADALSRWRNDIATNTHPDLLIDGSRSLPQIPFTPPQTTLGAAEK</sequence>
<name>A0AAD7G0Q9_MYCRO</name>
<reference evidence="2" key="1">
    <citation type="submission" date="2023-03" db="EMBL/GenBank/DDBJ databases">
        <title>Massive genome expansion in bonnet fungi (Mycena s.s.) driven by repeated elements and novel gene families across ecological guilds.</title>
        <authorList>
            <consortium name="Lawrence Berkeley National Laboratory"/>
            <person name="Harder C.B."/>
            <person name="Miyauchi S."/>
            <person name="Viragh M."/>
            <person name="Kuo A."/>
            <person name="Thoen E."/>
            <person name="Andreopoulos B."/>
            <person name="Lu D."/>
            <person name="Skrede I."/>
            <person name="Drula E."/>
            <person name="Henrissat B."/>
            <person name="Morin E."/>
            <person name="Kohler A."/>
            <person name="Barry K."/>
            <person name="LaButti K."/>
            <person name="Morin E."/>
            <person name="Salamov A."/>
            <person name="Lipzen A."/>
            <person name="Mereny Z."/>
            <person name="Hegedus B."/>
            <person name="Baldrian P."/>
            <person name="Stursova M."/>
            <person name="Weitz H."/>
            <person name="Taylor A."/>
            <person name="Grigoriev I.V."/>
            <person name="Nagy L.G."/>
            <person name="Martin F."/>
            <person name="Kauserud H."/>
        </authorList>
    </citation>
    <scope>NUCLEOTIDE SEQUENCE</scope>
    <source>
        <strain evidence="2">CBHHK067</strain>
    </source>
</reference>
<evidence type="ECO:0000313" key="3">
    <source>
        <dbReference type="Proteomes" id="UP001221757"/>
    </source>
</evidence>
<evidence type="ECO:0000313" key="2">
    <source>
        <dbReference type="EMBL" id="KAJ7653829.1"/>
    </source>
</evidence>